<accession>A0A0F9QP16</accession>
<dbReference type="Gene3D" id="1.20.1260.10">
    <property type="match status" value="1"/>
</dbReference>
<reference evidence="1" key="1">
    <citation type="journal article" date="2015" name="Nature">
        <title>Complex archaea that bridge the gap between prokaryotes and eukaryotes.</title>
        <authorList>
            <person name="Spang A."/>
            <person name="Saw J.H."/>
            <person name="Jorgensen S.L."/>
            <person name="Zaremba-Niedzwiedzka K."/>
            <person name="Martijn J."/>
            <person name="Lind A.E."/>
            <person name="van Eijk R."/>
            <person name="Schleper C."/>
            <person name="Guy L."/>
            <person name="Ettema T.J."/>
        </authorList>
    </citation>
    <scope>NUCLEOTIDE SEQUENCE</scope>
</reference>
<dbReference type="EMBL" id="LAZR01001464">
    <property type="protein sequence ID" value="KKN44184.1"/>
    <property type="molecule type" value="Genomic_DNA"/>
</dbReference>
<protein>
    <submittedName>
        <fullName evidence="1">Uncharacterized protein</fullName>
    </submittedName>
</protein>
<dbReference type="InterPro" id="IPR012347">
    <property type="entry name" value="Ferritin-like"/>
</dbReference>
<name>A0A0F9QP16_9ZZZZ</name>
<sequence>MVAQKAGLDKISEDFIKDREVVNILTKRFKTMTDILGTRITELGYKDVSTQDLLINVRITVDLHLYKLRSFSCIN</sequence>
<dbReference type="AlphaFoldDB" id="A0A0F9QP16"/>
<proteinExistence type="predicted"/>
<dbReference type="SUPFAM" id="SSF47240">
    <property type="entry name" value="Ferritin-like"/>
    <property type="match status" value="1"/>
</dbReference>
<dbReference type="InterPro" id="IPR009078">
    <property type="entry name" value="Ferritin-like_SF"/>
</dbReference>
<organism evidence="1">
    <name type="scientific">marine sediment metagenome</name>
    <dbReference type="NCBI Taxonomy" id="412755"/>
    <lineage>
        <taxon>unclassified sequences</taxon>
        <taxon>metagenomes</taxon>
        <taxon>ecological metagenomes</taxon>
    </lineage>
</organism>
<comment type="caution">
    <text evidence="1">The sequence shown here is derived from an EMBL/GenBank/DDBJ whole genome shotgun (WGS) entry which is preliminary data.</text>
</comment>
<evidence type="ECO:0000313" key="1">
    <source>
        <dbReference type="EMBL" id="KKN44184.1"/>
    </source>
</evidence>
<gene>
    <name evidence="1" type="ORF">LCGC14_0695620</name>
</gene>